<reference evidence="5 6" key="1">
    <citation type="submission" date="2020-08" db="EMBL/GenBank/DDBJ databases">
        <title>novel species in genus Corynebacterium.</title>
        <authorList>
            <person name="Zhang G."/>
        </authorList>
    </citation>
    <scope>NUCLEOTIDE SEQUENCE [LARGE SCALE GENOMIC DNA]</scope>
    <source>
        <strain evidence="5 6">zg-917</strain>
        <strain evidence="4">Zg-917</strain>
    </source>
</reference>
<dbReference type="EMBL" id="CP061032">
    <property type="protein sequence ID" value="QNP89532.1"/>
    <property type="molecule type" value="Genomic_DNA"/>
</dbReference>
<evidence type="ECO:0000313" key="6">
    <source>
        <dbReference type="Proteomes" id="UP000642876"/>
    </source>
</evidence>
<evidence type="ECO:0000259" key="2">
    <source>
        <dbReference type="Pfam" id="PF07853"/>
    </source>
</evidence>
<organism evidence="4 5">
    <name type="scientific">Corynebacterium lujinxingii</name>
    <dbReference type="NCBI Taxonomy" id="2763010"/>
    <lineage>
        <taxon>Bacteria</taxon>
        <taxon>Bacillati</taxon>
        <taxon>Actinomycetota</taxon>
        <taxon>Actinomycetes</taxon>
        <taxon>Mycobacteriales</taxon>
        <taxon>Corynebacteriaceae</taxon>
        <taxon>Corynebacterium</taxon>
    </lineage>
</organism>
<evidence type="ECO:0000313" key="4">
    <source>
        <dbReference type="EMBL" id="QNP89532.1"/>
    </source>
</evidence>
<sequence length="240" mass="25785">MRPNHRRYAAAALIYAAAFAYILLRWDVIPDPVPVHINTAGEADGFKPKTLINATALLVIGIIMSLAMPLCVPPRALARQMVDVPVADALPVSETATQRVEKLCDAAATVMSKIVLAIAALFAILNISMVVPDVNLPFWLEIVMWVAFMVYVVAVALRISRSNDSIAPGAEEETRNHHLRYAGGMGTYNAPNDPMVAAVLPSNPGKIAVNTAHAPGKRYLWRVAASIIAIAAACIVLPFI</sequence>
<dbReference type="KEGG" id="cluj:IAU68_07425"/>
<evidence type="ECO:0000313" key="3">
    <source>
        <dbReference type="EMBL" id="MBC3178049.1"/>
    </source>
</evidence>
<accession>A0A7H0JWW6</accession>
<gene>
    <name evidence="3" type="ORF">H7348_01775</name>
    <name evidence="4" type="ORF">IAU68_07425</name>
</gene>
<protein>
    <submittedName>
        <fullName evidence="4">DUF1648 domain-containing protein</fullName>
    </submittedName>
</protein>
<evidence type="ECO:0000256" key="1">
    <source>
        <dbReference type="SAM" id="Phobius"/>
    </source>
</evidence>
<dbReference type="Proteomes" id="UP000516235">
    <property type="component" value="Chromosome"/>
</dbReference>
<dbReference type="InterPro" id="IPR012867">
    <property type="entry name" value="DUF1648"/>
</dbReference>
<feature type="transmembrane region" description="Helical" evidence="1">
    <location>
        <begin position="51"/>
        <end position="72"/>
    </location>
</feature>
<keyword evidence="1" id="KW-1133">Transmembrane helix</keyword>
<keyword evidence="6" id="KW-1185">Reference proteome</keyword>
<dbReference type="AlphaFoldDB" id="A0A7H0JWW6"/>
<feature type="transmembrane region" description="Helical" evidence="1">
    <location>
        <begin position="138"/>
        <end position="157"/>
    </location>
</feature>
<proteinExistence type="predicted"/>
<dbReference type="Pfam" id="PF07853">
    <property type="entry name" value="DUF1648"/>
    <property type="match status" value="1"/>
</dbReference>
<feature type="transmembrane region" description="Helical" evidence="1">
    <location>
        <begin position="114"/>
        <end position="132"/>
    </location>
</feature>
<feature type="domain" description="DUF1648" evidence="2">
    <location>
        <begin position="13"/>
        <end position="56"/>
    </location>
</feature>
<feature type="transmembrane region" description="Helical" evidence="1">
    <location>
        <begin position="219"/>
        <end position="239"/>
    </location>
</feature>
<dbReference type="RefSeq" id="WP_171192676.1">
    <property type="nucleotide sequence ID" value="NZ_CP061032.1"/>
</dbReference>
<name>A0A7H0JWW6_9CORY</name>
<evidence type="ECO:0000313" key="5">
    <source>
        <dbReference type="Proteomes" id="UP000516235"/>
    </source>
</evidence>
<dbReference type="EMBL" id="JACMYE010000001">
    <property type="protein sequence ID" value="MBC3178049.1"/>
    <property type="molecule type" value="Genomic_DNA"/>
</dbReference>
<feature type="transmembrane region" description="Helical" evidence="1">
    <location>
        <begin position="7"/>
        <end position="24"/>
    </location>
</feature>
<dbReference type="Proteomes" id="UP000642876">
    <property type="component" value="Unassembled WGS sequence"/>
</dbReference>
<keyword evidence="1" id="KW-0812">Transmembrane</keyword>
<keyword evidence="1" id="KW-0472">Membrane</keyword>